<evidence type="ECO:0000313" key="1">
    <source>
        <dbReference type="EMBL" id="MBB5755263.1"/>
    </source>
</evidence>
<proteinExistence type="predicted"/>
<accession>A0A7W9FR24</accession>
<dbReference type="EMBL" id="JACHOO010000016">
    <property type="protein sequence ID" value="MBB5755263.1"/>
    <property type="molecule type" value="Genomic_DNA"/>
</dbReference>
<dbReference type="Proteomes" id="UP000523821">
    <property type="component" value="Unassembled WGS sequence"/>
</dbReference>
<organism evidence="1 2">
    <name type="scientific">Prosthecomicrobium pneumaticum</name>
    <dbReference type="NCBI Taxonomy" id="81895"/>
    <lineage>
        <taxon>Bacteria</taxon>
        <taxon>Pseudomonadati</taxon>
        <taxon>Pseudomonadota</taxon>
        <taxon>Alphaproteobacteria</taxon>
        <taxon>Hyphomicrobiales</taxon>
        <taxon>Kaistiaceae</taxon>
        <taxon>Prosthecomicrobium</taxon>
    </lineage>
</organism>
<dbReference type="InterPro" id="IPR025226">
    <property type="entry name" value="DUF4170"/>
</dbReference>
<evidence type="ECO:0008006" key="3">
    <source>
        <dbReference type="Google" id="ProtNLM"/>
    </source>
</evidence>
<protein>
    <recommendedName>
        <fullName evidence="3">DUF4170 domain-containing protein</fullName>
    </recommendedName>
</protein>
<comment type="caution">
    <text evidence="1">The sequence shown here is derived from an EMBL/GenBank/DDBJ whole genome shotgun (WGS) entry which is preliminary data.</text>
</comment>
<dbReference type="Gene3D" id="3.30.70.2400">
    <property type="entry name" value="Uncharacterised protein PF13773, DUF4170"/>
    <property type="match status" value="1"/>
</dbReference>
<dbReference type="AlphaFoldDB" id="A0A7W9FR24"/>
<dbReference type="Pfam" id="PF13773">
    <property type="entry name" value="DUF4170"/>
    <property type="match status" value="1"/>
</dbReference>
<dbReference type="RefSeq" id="WP_183858693.1">
    <property type="nucleotide sequence ID" value="NZ_JACHOO010000016.1"/>
</dbReference>
<keyword evidence="2" id="KW-1185">Reference proteome</keyword>
<sequence length="65" mass="7293">MSRARFWIVGGEYASTDFTDLVAGSARVFGPYGERRAAEDVWRRVSEDFRSQCLVRFTIAAEGTA</sequence>
<evidence type="ECO:0000313" key="2">
    <source>
        <dbReference type="Proteomes" id="UP000523821"/>
    </source>
</evidence>
<reference evidence="1 2" key="1">
    <citation type="submission" date="2020-08" db="EMBL/GenBank/DDBJ databases">
        <title>Genomic Encyclopedia of Type Strains, Phase IV (KMG-IV): sequencing the most valuable type-strain genomes for metagenomic binning, comparative biology and taxonomic classification.</title>
        <authorList>
            <person name="Goeker M."/>
        </authorList>
    </citation>
    <scope>NUCLEOTIDE SEQUENCE [LARGE SCALE GENOMIC DNA]</scope>
    <source>
        <strain evidence="1 2">DSM 16268</strain>
    </source>
</reference>
<gene>
    <name evidence="1" type="ORF">GGQ63_004365</name>
</gene>
<name>A0A7W9FR24_9HYPH</name>